<evidence type="ECO:0000256" key="1">
    <source>
        <dbReference type="ARBA" id="ARBA00001970"/>
    </source>
</evidence>
<keyword evidence="3" id="KW-0349">Heme</keyword>
<proteinExistence type="inferred from homology"/>
<keyword evidence="5" id="KW-0732">Signal</keyword>
<evidence type="ECO:0000256" key="2">
    <source>
        <dbReference type="ARBA" id="ARBA00022559"/>
    </source>
</evidence>
<keyword evidence="2 12" id="KW-0575">Peroxidase</keyword>
<keyword evidence="13" id="KW-1185">Reference proteome</keyword>
<evidence type="ECO:0000259" key="11">
    <source>
        <dbReference type="Pfam" id="PF21105"/>
    </source>
</evidence>
<dbReference type="GO" id="GO:0020037">
    <property type="term" value="F:heme binding"/>
    <property type="evidence" value="ECO:0007669"/>
    <property type="project" value="InterPro"/>
</dbReference>
<comment type="similarity">
    <text evidence="8">Belongs to the DyP-type peroxidase family.</text>
</comment>
<keyword evidence="4" id="KW-0479">Metal-binding</keyword>
<dbReference type="GO" id="GO:0005829">
    <property type="term" value="C:cytosol"/>
    <property type="evidence" value="ECO:0007669"/>
    <property type="project" value="TreeGrafter"/>
</dbReference>
<comment type="cofactor">
    <cofactor evidence="1">
        <name>heme b</name>
        <dbReference type="ChEBI" id="CHEBI:60344"/>
    </cofactor>
</comment>
<evidence type="ECO:0000256" key="5">
    <source>
        <dbReference type="ARBA" id="ARBA00022729"/>
    </source>
</evidence>
<dbReference type="Pfam" id="PF21105">
    <property type="entry name" value="DyP_N"/>
    <property type="match status" value="1"/>
</dbReference>
<dbReference type="InterPro" id="IPR006314">
    <property type="entry name" value="Dyp_peroxidase"/>
</dbReference>
<dbReference type="InterPro" id="IPR048328">
    <property type="entry name" value="Dyp_perox_C"/>
</dbReference>
<sequence length="498" mass="56378">MSVDLNQTNIDIDDPNFKHIFTHLQGNILKSHGRDHSRHLFIKFKDNAENSRKWVKAFADKITSTLEQENQSTDFKKNGNNHLFINLMLSRSGYQALAVDKSQWPTDKAFLAGMKELSQEYDTTPRLDEKRQHHHPKANPLNDNLSDWEPPFKSTIDGLIILAYGRQPSVDFAIADAAAEQYLDKQVDQLSCELEAVADIITVQHGHVMRNDQGQVIEHFGFVDGVSNPKFLFSDLQEDFENGGFNHYDPSASLHTVMVKDPGGDVSSYGSYVVYRKLQQNIKGFWDRLALLAGTINEVSGNSEPINAEYAGALCVGRFKDGTPISEQATNGWTNLFNNFNYDDDINGLRCPIHSHVRKTNPRNDTLRQFNAPPTIERSRRIVRRGISYGSTDLLPEDEWTDAGLLFLSLQANIEQQFIFMQNTWCNNNNFLKKDTGLDPLVGVPTPKTKPAAQTWPKKWGSNDLTGNPPVTFEFSGFVKNRGGEYFFMPSINFLKQL</sequence>
<dbReference type="InterPro" id="IPR049509">
    <property type="entry name" value="DyP_N"/>
</dbReference>
<feature type="region of interest" description="Disordered" evidence="9">
    <location>
        <begin position="126"/>
        <end position="146"/>
    </location>
</feature>
<protein>
    <submittedName>
        <fullName evidence="12">Dyp-type peroxidase</fullName>
    </submittedName>
</protein>
<evidence type="ECO:0000256" key="3">
    <source>
        <dbReference type="ARBA" id="ARBA00022617"/>
    </source>
</evidence>
<feature type="domain" description="Dyp-type peroxidase C-terminal" evidence="10">
    <location>
        <begin position="240"/>
        <end position="427"/>
    </location>
</feature>
<dbReference type="SUPFAM" id="SSF54909">
    <property type="entry name" value="Dimeric alpha+beta barrel"/>
    <property type="match status" value="1"/>
</dbReference>
<keyword evidence="7" id="KW-0408">Iron</keyword>
<dbReference type="GO" id="GO:0046872">
    <property type="term" value="F:metal ion binding"/>
    <property type="evidence" value="ECO:0007669"/>
    <property type="project" value="UniProtKB-KW"/>
</dbReference>
<dbReference type="InterPro" id="IPR011008">
    <property type="entry name" value="Dimeric_a/b-barrel"/>
</dbReference>
<keyword evidence="6" id="KW-0560">Oxidoreductase</keyword>
<dbReference type="PROSITE" id="PS51404">
    <property type="entry name" value="DYP_PEROXIDASE"/>
    <property type="match status" value="1"/>
</dbReference>
<dbReference type="PANTHER" id="PTHR30521:SF4">
    <property type="entry name" value="DEFERROCHELATASE"/>
    <property type="match status" value="1"/>
</dbReference>
<dbReference type="Pfam" id="PF20628">
    <property type="entry name" value="Dyp_perox_C"/>
    <property type="match status" value="1"/>
</dbReference>
<reference evidence="12 13" key="1">
    <citation type="submission" date="2020-07" db="EMBL/GenBank/DDBJ databases">
        <title>Endozoicomonas sp. nov., isolated from sediment.</title>
        <authorList>
            <person name="Gu T."/>
        </authorList>
    </citation>
    <scope>NUCLEOTIDE SEQUENCE [LARGE SCALE GENOMIC DNA]</scope>
    <source>
        <strain evidence="12 13">SM1973</strain>
    </source>
</reference>
<evidence type="ECO:0000256" key="6">
    <source>
        <dbReference type="ARBA" id="ARBA00023002"/>
    </source>
</evidence>
<name>A0A853ID38_9GAMM</name>
<dbReference type="PANTHER" id="PTHR30521">
    <property type="entry name" value="DEFERROCHELATASE/PEROXIDASE"/>
    <property type="match status" value="1"/>
</dbReference>
<evidence type="ECO:0000313" key="12">
    <source>
        <dbReference type="EMBL" id="NYZ67095.1"/>
    </source>
</evidence>
<comment type="caution">
    <text evidence="12">The sequence shown here is derived from an EMBL/GenBank/DDBJ whole genome shotgun (WGS) entry which is preliminary data.</text>
</comment>
<dbReference type="Proteomes" id="UP000569732">
    <property type="component" value="Unassembled WGS sequence"/>
</dbReference>
<accession>A0A853ID38</accession>
<feature type="domain" description="DyP dimeric alpha+beta barrel" evidence="11">
    <location>
        <begin position="24"/>
        <end position="175"/>
    </location>
</feature>
<evidence type="ECO:0000256" key="9">
    <source>
        <dbReference type="SAM" id="MobiDB-lite"/>
    </source>
</evidence>
<organism evidence="12 13">
    <name type="scientific">Spartinivicinus marinus</name>
    <dbReference type="NCBI Taxonomy" id="2994442"/>
    <lineage>
        <taxon>Bacteria</taxon>
        <taxon>Pseudomonadati</taxon>
        <taxon>Pseudomonadota</taxon>
        <taxon>Gammaproteobacteria</taxon>
        <taxon>Oceanospirillales</taxon>
        <taxon>Zooshikellaceae</taxon>
        <taxon>Spartinivicinus</taxon>
    </lineage>
</organism>
<gene>
    <name evidence="12" type="ORF">H0A36_13830</name>
</gene>
<dbReference type="EMBL" id="JACCKB010000021">
    <property type="protein sequence ID" value="NYZ67095.1"/>
    <property type="molecule type" value="Genomic_DNA"/>
</dbReference>
<evidence type="ECO:0000313" key="13">
    <source>
        <dbReference type="Proteomes" id="UP000569732"/>
    </source>
</evidence>
<evidence type="ECO:0000259" key="10">
    <source>
        <dbReference type="Pfam" id="PF20628"/>
    </source>
</evidence>
<dbReference type="AlphaFoldDB" id="A0A853ID38"/>
<dbReference type="GO" id="GO:0004601">
    <property type="term" value="F:peroxidase activity"/>
    <property type="evidence" value="ECO:0007669"/>
    <property type="project" value="UniProtKB-KW"/>
</dbReference>
<evidence type="ECO:0000256" key="4">
    <source>
        <dbReference type="ARBA" id="ARBA00022723"/>
    </source>
</evidence>
<evidence type="ECO:0000256" key="8">
    <source>
        <dbReference type="ARBA" id="ARBA00025737"/>
    </source>
</evidence>
<evidence type="ECO:0000256" key="7">
    <source>
        <dbReference type="ARBA" id="ARBA00023004"/>
    </source>
</evidence>
<dbReference type="RefSeq" id="WP_180569119.1">
    <property type="nucleotide sequence ID" value="NZ_JACCKB010000021.1"/>
</dbReference>
<dbReference type="NCBIfam" id="TIGR01413">
    <property type="entry name" value="Dyp_perox_fam"/>
    <property type="match status" value="1"/>
</dbReference>